<dbReference type="EMBL" id="WJQU01000001">
    <property type="protein sequence ID" value="KAJ6647674.1"/>
    <property type="molecule type" value="Genomic_DNA"/>
</dbReference>
<keyword evidence="1" id="KW-0472">Membrane</keyword>
<comment type="caution">
    <text evidence="2">The sequence shown here is derived from an EMBL/GenBank/DDBJ whole genome shotgun (WGS) entry which is preliminary data.</text>
</comment>
<name>A0A9Q0NE56_9DIPT</name>
<proteinExistence type="predicted"/>
<dbReference type="AlphaFoldDB" id="A0A9Q0NE56"/>
<feature type="transmembrane region" description="Helical" evidence="1">
    <location>
        <begin position="29"/>
        <end position="52"/>
    </location>
</feature>
<reference evidence="2" key="1">
    <citation type="submission" date="2022-07" db="EMBL/GenBank/DDBJ databases">
        <authorList>
            <person name="Trinca V."/>
            <person name="Uliana J.V.C."/>
            <person name="Torres T.T."/>
            <person name="Ward R.J."/>
            <person name="Monesi N."/>
        </authorList>
    </citation>
    <scope>NUCLEOTIDE SEQUENCE</scope>
    <source>
        <strain evidence="2">HSMRA1968</strain>
        <tissue evidence="2">Whole embryos</tissue>
    </source>
</reference>
<gene>
    <name evidence="2" type="primary">fus_0</name>
    <name evidence="2" type="ORF">Bhyg_02897</name>
</gene>
<keyword evidence="1" id="KW-0812">Transmembrane</keyword>
<accession>A0A9Q0NE56</accession>
<evidence type="ECO:0000313" key="3">
    <source>
        <dbReference type="Proteomes" id="UP001151699"/>
    </source>
</evidence>
<protein>
    <submittedName>
        <fullName evidence="2">RNA-binding protein fusilli</fullName>
    </submittedName>
</protein>
<keyword evidence="3" id="KW-1185">Reference proteome</keyword>
<dbReference type="Proteomes" id="UP001151699">
    <property type="component" value="Chromosome A"/>
</dbReference>
<evidence type="ECO:0000256" key="1">
    <source>
        <dbReference type="SAM" id="Phobius"/>
    </source>
</evidence>
<keyword evidence="1" id="KW-1133">Transmembrane helix</keyword>
<dbReference type="OrthoDB" id="431068at2759"/>
<organism evidence="2 3">
    <name type="scientific">Pseudolycoriella hygida</name>
    <dbReference type="NCBI Taxonomy" id="35572"/>
    <lineage>
        <taxon>Eukaryota</taxon>
        <taxon>Metazoa</taxon>
        <taxon>Ecdysozoa</taxon>
        <taxon>Arthropoda</taxon>
        <taxon>Hexapoda</taxon>
        <taxon>Insecta</taxon>
        <taxon>Pterygota</taxon>
        <taxon>Neoptera</taxon>
        <taxon>Endopterygota</taxon>
        <taxon>Diptera</taxon>
        <taxon>Nematocera</taxon>
        <taxon>Sciaroidea</taxon>
        <taxon>Sciaridae</taxon>
        <taxon>Pseudolycoriella</taxon>
    </lineage>
</organism>
<evidence type="ECO:0000313" key="2">
    <source>
        <dbReference type="EMBL" id="KAJ6647674.1"/>
    </source>
</evidence>
<sequence>MFVPGHVVSMYVATGGASGLSLGSDEKEIILLVFAIIDVVTNKWITLLCAIINGIPQKYKFCTSIPIYARLRHFIQC</sequence>